<evidence type="ECO:0000256" key="2">
    <source>
        <dbReference type="SAM" id="Phobius"/>
    </source>
</evidence>
<dbReference type="EMBL" id="NBVN01000002">
    <property type="protein sequence ID" value="PUA33343.1"/>
    <property type="molecule type" value="Genomic_DNA"/>
</dbReference>
<reference evidence="3 4" key="1">
    <citation type="journal article" date="2018" name="Syst. Appl. Microbiol.">
        <title>A new symbiotic nanoarchaeote (Candidatus Nanoclepta minutus) and its host (Zestosphaera tikiterensis gen. nov., sp. nov.) from a New Zealand hot spring.</title>
        <authorList>
            <person name="St John E."/>
            <person name="Liu Y."/>
            <person name="Podar M."/>
            <person name="Stott M.B."/>
            <person name="Meneghin J."/>
            <person name="Chen Z."/>
            <person name="Lagutin K."/>
            <person name="Mitchell K."/>
            <person name="Reysenbach A.L."/>
        </authorList>
    </citation>
    <scope>NUCLEOTIDE SEQUENCE [LARGE SCALE GENOMIC DNA]</scope>
    <source>
        <strain evidence="3">NZ3</strain>
    </source>
</reference>
<name>A0A2R7Y735_9CREN</name>
<evidence type="ECO:0000313" key="3">
    <source>
        <dbReference type="EMBL" id="PUA33343.1"/>
    </source>
</evidence>
<feature type="compositionally biased region" description="Low complexity" evidence="1">
    <location>
        <begin position="289"/>
        <end position="300"/>
    </location>
</feature>
<protein>
    <submittedName>
        <fullName evidence="3">Uncharacterized protein</fullName>
    </submittedName>
</protein>
<organism evidence="3 4">
    <name type="scientific">Zestosphaera tikiterensis</name>
    <dbReference type="NCBI Taxonomy" id="1973259"/>
    <lineage>
        <taxon>Archaea</taxon>
        <taxon>Thermoproteota</taxon>
        <taxon>Thermoprotei</taxon>
        <taxon>Desulfurococcales</taxon>
        <taxon>Desulfurococcaceae</taxon>
        <taxon>Zestosphaera</taxon>
    </lineage>
</organism>
<keyword evidence="2" id="KW-0472">Membrane</keyword>
<proteinExistence type="predicted"/>
<accession>A0A2R7Y735</accession>
<dbReference type="Proteomes" id="UP000244093">
    <property type="component" value="Unassembled WGS sequence"/>
</dbReference>
<sequence length="348" mass="37793">MIRRFAIFAFALIMILVLSASVTQARGPVAESSIQGIYVVRIYGNTVLLLLNKSAMRFINGFWVVEGVNMVDLTQQILNIVGSYTVEGARAVISDGKACVVGYNRSCMEVERLGDDFAYVVSALIRAGLRIGSLELYRHSDNTLRILMGMGIVESVGIDKIVSALSTLNRRVVVEEVVAVGRIISCFDAPELCNATASTPCFTSFAETAYGLQITLGCNCVKRLAEERNTSIDEAVGLILERLKPLVDKYFDQRPLVAIEPEVRGVPLPLVVPRTSTTSGSKAEEPQRSNAVNTVTSTSTPMNTQNLGTVSVDRNSILMATAFSSVAIALILIIVSKRTLIRHRTLST</sequence>
<evidence type="ECO:0000256" key="1">
    <source>
        <dbReference type="SAM" id="MobiDB-lite"/>
    </source>
</evidence>
<gene>
    <name evidence="3" type="ORF">B7O98_02645</name>
</gene>
<feature type="transmembrane region" description="Helical" evidence="2">
    <location>
        <begin position="317"/>
        <end position="335"/>
    </location>
</feature>
<evidence type="ECO:0000313" key="4">
    <source>
        <dbReference type="Proteomes" id="UP000244093"/>
    </source>
</evidence>
<feature type="region of interest" description="Disordered" evidence="1">
    <location>
        <begin position="274"/>
        <end position="302"/>
    </location>
</feature>
<keyword evidence="2" id="KW-0812">Transmembrane</keyword>
<comment type="caution">
    <text evidence="3">The sequence shown here is derived from an EMBL/GenBank/DDBJ whole genome shotgun (WGS) entry which is preliminary data.</text>
</comment>
<dbReference type="AlphaFoldDB" id="A0A2R7Y735"/>
<keyword evidence="2" id="KW-1133">Transmembrane helix</keyword>